<accession>A0A9P0GKZ8</accession>
<dbReference type="SUPFAM" id="SSF56024">
    <property type="entry name" value="Phospholipase D/nuclease"/>
    <property type="match status" value="1"/>
</dbReference>
<evidence type="ECO:0000256" key="11">
    <source>
        <dbReference type="RuleBase" id="RU365024"/>
    </source>
</evidence>
<dbReference type="Gene3D" id="3.30.870.10">
    <property type="entry name" value="Endonuclease Chain A"/>
    <property type="match status" value="2"/>
</dbReference>
<dbReference type="GO" id="GO:0032049">
    <property type="term" value="P:cardiolipin biosynthetic process"/>
    <property type="evidence" value="ECO:0007669"/>
    <property type="project" value="InterPro"/>
</dbReference>
<comment type="subcellular location">
    <subcellularLocation>
        <location evidence="11">Mitochondrion</location>
    </subcellularLocation>
</comment>
<organism evidence="13 14">
    <name type="scientific">Ceutorhynchus assimilis</name>
    <name type="common">cabbage seed weevil</name>
    <dbReference type="NCBI Taxonomy" id="467358"/>
    <lineage>
        <taxon>Eukaryota</taxon>
        <taxon>Metazoa</taxon>
        <taxon>Ecdysozoa</taxon>
        <taxon>Arthropoda</taxon>
        <taxon>Hexapoda</taxon>
        <taxon>Insecta</taxon>
        <taxon>Pterygota</taxon>
        <taxon>Neoptera</taxon>
        <taxon>Endopterygota</taxon>
        <taxon>Coleoptera</taxon>
        <taxon>Polyphaga</taxon>
        <taxon>Cucujiformia</taxon>
        <taxon>Curculionidae</taxon>
        <taxon>Ceutorhynchinae</taxon>
        <taxon>Ceutorhynchus</taxon>
    </lineage>
</organism>
<dbReference type="InterPro" id="IPR001736">
    <property type="entry name" value="PLipase_D/transphosphatidylase"/>
</dbReference>
<proteinExistence type="inferred from homology"/>
<dbReference type="GO" id="GO:0008444">
    <property type="term" value="F:CDP-diacylglycerol-glycerol-3-phosphate 3-phosphatidyltransferase activity"/>
    <property type="evidence" value="ECO:0007669"/>
    <property type="project" value="UniProtKB-EC"/>
</dbReference>
<keyword evidence="4 11" id="KW-0444">Lipid biosynthesis</keyword>
<reference evidence="13" key="1">
    <citation type="submission" date="2022-01" db="EMBL/GenBank/DDBJ databases">
        <authorList>
            <person name="King R."/>
        </authorList>
    </citation>
    <scope>NUCLEOTIDE SEQUENCE</scope>
</reference>
<dbReference type="AlphaFoldDB" id="A0A9P0GKZ8"/>
<dbReference type="CDD" id="cd09135">
    <property type="entry name" value="PLDc_PGS1_euk_1"/>
    <property type="match status" value="1"/>
</dbReference>
<evidence type="ECO:0000256" key="7">
    <source>
        <dbReference type="ARBA" id="ARBA00023098"/>
    </source>
</evidence>
<keyword evidence="14" id="KW-1185">Reference proteome</keyword>
<dbReference type="InterPro" id="IPR025202">
    <property type="entry name" value="PLD-like_dom"/>
</dbReference>
<evidence type="ECO:0000313" key="13">
    <source>
        <dbReference type="EMBL" id="CAH1135983.1"/>
    </source>
</evidence>
<evidence type="ECO:0000256" key="8">
    <source>
        <dbReference type="ARBA" id="ARBA00023209"/>
    </source>
</evidence>
<dbReference type="PANTHER" id="PTHR12586:SF1">
    <property type="entry name" value="CDP-DIACYLGLYCEROL--GLYCEROL-3-PHOSPHATE 3-PHOSPHATIDYLTRANSFERASE, MITOCHONDRIAL"/>
    <property type="match status" value="1"/>
</dbReference>
<comment type="catalytic activity">
    <reaction evidence="10 11">
        <text>a CDP-1,2-diacyl-sn-glycerol + sn-glycerol 3-phosphate = a 1,2-diacyl-sn-glycero-3-phospho-(1'-sn-glycero-3'-phosphate) + CMP + H(+)</text>
        <dbReference type="Rhea" id="RHEA:12593"/>
        <dbReference type="ChEBI" id="CHEBI:15378"/>
        <dbReference type="ChEBI" id="CHEBI:57597"/>
        <dbReference type="ChEBI" id="CHEBI:58332"/>
        <dbReference type="ChEBI" id="CHEBI:60110"/>
        <dbReference type="ChEBI" id="CHEBI:60377"/>
        <dbReference type="EC" id="2.7.8.5"/>
    </reaction>
</comment>
<evidence type="ECO:0000313" key="14">
    <source>
        <dbReference type="Proteomes" id="UP001152799"/>
    </source>
</evidence>
<dbReference type="InterPro" id="IPR016270">
    <property type="entry name" value="PGS1"/>
</dbReference>
<keyword evidence="6" id="KW-0677">Repeat</keyword>
<keyword evidence="11" id="KW-0496">Mitochondrion</keyword>
<evidence type="ECO:0000256" key="9">
    <source>
        <dbReference type="ARBA" id="ARBA00023264"/>
    </source>
</evidence>
<evidence type="ECO:0000256" key="1">
    <source>
        <dbReference type="ARBA" id="ARBA00003537"/>
    </source>
</evidence>
<evidence type="ECO:0000256" key="10">
    <source>
        <dbReference type="ARBA" id="ARBA00048586"/>
    </source>
</evidence>
<keyword evidence="9 11" id="KW-1208">Phospholipid metabolism</keyword>
<keyword evidence="11" id="KW-0067">ATP-binding</keyword>
<keyword evidence="5 11" id="KW-0808">Transferase</keyword>
<protein>
    <recommendedName>
        <fullName evidence="11">CDP-diacylglycerol--glycerol-3-phosphate 3-phosphatidyltransferase</fullName>
        <ecNumber evidence="11">2.7.8.5</ecNumber>
    </recommendedName>
</protein>
<dbReference type="GO" id="GO:0005524">
    <property type="term" value="F:ATP binding"/>
    <property type="evidence" value="ECO:0007669"/>
    <property type="project" value="UniProtKB-KW"/>
</dbReference>
<keyword evidence="7 11" id="KW-0443">Lipid metabolism</keyword>
<dbReference type="GO" id="GO:0005739">
    <property type="term" value="C:mitochondrion"/>
    <property type="evidence" value="ECO:0007669"/>
    <property type="project" value="UniProtKB-SubCell"/>
</dbReference>
<feature type="domain" description="PLD phosphodiesterase" evidence="12">
    <location>
        <begin position="161"/>
        <end position="187"/>
    </location>
</feature>
<keyword evidence="11" id="KW-0547">Nucleotide-binding</keyword>
<dbReference type="SMART" id="SM00155">
    <property type="entry name" value="PLDc"/>
    <property type="match status" value="2"/>
</dbReference>
<dbReference type="PANTHER" id="PTHR12586">
    <property type="entry name" value="CDP-DIACYLGLYCEROL--SERINE O-PHOSPHATIDYLTRANSFERASE"/>
    <property type="match status" value="1"/>
</dbReference>
<dbReference type="CDD" id="cd09137">
    <property type="entry name" value="PLDc_PGS1_euk_2"/>
    <property type="match status" value="1"/>
</dbReference>
<name>A0A9P0GKZ8_9CUCU</name>
<dbReference type="OrthoDB" id="10250191at2759"/>
<dbReference type="PIRSF" id="PIRSF000850">
    <property type="entry name" value="Phospholipase_D_PSS"/>
    <property type="match status" value="1"/>
</dbReference>
<evidence type="ECO:0000256" key="6">
    <source>
        <dbReference type="ARBA" id="ARBA00022737"/>
    </source>
</evidence>
<evidence type="ECO:0000256" key="3">
    <source>
        <dbReference type="ARBA" id="ARBA00010682"/>
    </source>
</evidence>
<dbReference type="Proteomes" id="UP001152799">
    <property type="component" value="Chromosome 9"/>
</dbReference>
<keyword evidence="8 11" id="KW-0594">Phospholipid biosynthesis</keyword>
<dbReference type="PROSITE" id="PS50035">
    <property type="entry name" value="PLD"/>
    <property type="match status" value="1"/>
</dbReference>
<comment type="similarity">
    <text evidence="3 11">Belongs to the CDP-alcohol phosphatidyltransferase class-II family.</text>
</comment>
<comment type="function">
    <text evidence="1 11">Functions in the biosynthesis of the anionic phospholipids phosphatidylglycerol and cardiolipin.</text>
</comment>
<dbReference type="EC" id="2.7.8.5" evidence="11"/>
<gene>
    <name evidence="13" type="ORF">CEUTPL_LOCUS14321</name>
</gene>
<evidence type="ECO:0000256" key="4">
    <source>
        <dbReference type="ARBA" id="ARBA00022516"/>
    </source>
</evidence>
<dbReference type="Pfam" id="PF13091">
    <property type="entry name" value="PLDc_2"/>
    <property type="match status" value="1"/>
</dbReference>
<sequence>MIRRLVNNVLQNPTETIVYSNPFLKKDTQHFGWLTNVAPCFPVPSNNIKIISEPKQFYEELLELCKSATQRITLASLYLGTGELEKQLVKALSTNKQFQNNKLIINVLLDYTRGSRDEVNSRTMLCPLLSQNPKNCTISLYHTPALRGLLKKYMPNRWNELIGLQHMKLYIFDDTLIISGANLSNDYFTNRQDRYFLIKDKKLTDFYCRLINKVQSFSLKIDKNNKVSYNNNCPYEGNKKEFVNKARDLIEDYLETTTINQNMCTTMQGCDTWIFPTIQMGQLLINQDSIITDKILAEAPHNSKLNIATGYFNLTNQYMNTLINNSQGNCEILMAHPKANGFLGAKGAAGGIPYAYSLIAHKFKRQYEYKGQQNRIKLLEYLKEGWTYHGKGLWYYAPQSNYPCMTIIGSPNFGDRSVTKDLETQLVIVTENEKLQMEMHRECRNLYEKGLPADTQRKVPFWVNAFVVFFRSYF</sequence>
<evidence type="ECO:0000259" key="12">
    <source>
        <dbReference type="PROSITE" id="PS50035"/>
    </source>
</evidence>
<dbReference type="EMBL" id="OU892285">
    <property type="protein sequence ID" value="CAH1135983.1"/>
    <property type="molecule type" value="Genomic_DNA"/>
</dbReference>
<evidence type="ECO:0000256" key="2">
    <source>
        <dbReference type="ARBA" id="ARBA00005042"/>
    </source>
</evidence>
<comment type="pathway">
    <text evidence="2 11">Phospholipid metabolism; phosphatidylglycerol biosynthesis; phosphatidylglycerol from CDP-diacylglycerol: step 1/2.</text>
</comment>
<evidence type="ECO:0000256" key="5">
    <source>
        <dbReference type="ARBA" id="ARBA00022679"/>
    </source>
</evidence>